<evidence type="ECO:0000256" key="4">
    <source>
        <dbReference type="PIRSR" id="PIRSR640255-1"/>
    </source>
</evidence>
<evidence type="ECO:0000256" key="6">
    <source>
        <dbReference type="SAM" id="SignalP"/>
    </source>
</evidence>
<feature type="signal peptide" evidence="6">
    <location>
        <begin position="1"/>
        <end position="17"/>
    </location>
</feature>
<evidence type="ECO:0000256" key="1">
    <source>
        <dbReference type="ARBA" id="ARBA00010052"/>
    </source>
</evidence>
<dbReference type="GO" id="GO:0005634">
    <property type="term" value="C:nucleus"/>
    <property type="evidence" value="ECO:0007669"/>
    <property type="project" value="TreeGrafter"/>
</dbReference>
<keyword evidence="2" id="KW-0540">Nuclease</keyword>
<feature type="domain" description="DNA/RNA non-specific endonuclease/pyrophosphatase/phosphodiesterase" evidence="7">
    <location>
        <begin position="154"/>
        <end position="396"/>
    </location>
</feature>
<evidence type="ECO:0000313" key="8">
    <source>
        <dbReference type="EMBL" id="QEO32920.1"/>
    </source>
</evidence>
<keyword evidence="3" id="KW-0378">Hydrolase</keyword>
<dbReference type="SUPFAM" id="SSF54060">
    <property type="entry name" value="His-Me finger endonucleases"/>
    <property type="match status" value="1"/>
</dbReference>
<dbReference type="GO" id="GO:0000014">
    <property type="term" value="F:single-stranded DNA endodeoxyribonuclease activity"/>
    <property type="evidence" value="ECO:0007669"/>
    <property type="project" value="TreeGrafter"/>
</dbReference>
<dbReference type="InterPro" id="IPR044929">
    <property type="entry name" value="DNA/RNA_non-sp_Endonuclease_sf"/>
</dbReference>
<dbReference type="GO" id="GO:0006309">
    <property type="term" value="P:apoptotic DNA fragmentation"/>
    <property type="evidence" value="ECO:0007669"/>
    <property type="project" value="TreeGrafter"/>
</dbReference>
<name>A0A5C2A354_ANTGR</name>
<dbReference type="PANTHER" id="PTHR13966:SF19">
    <property type="entry name" value="NUCLEASE EXOG, MITOCHONDRIAL"/>
    <property type="match status" value="1"/>
</dbReference>
<dbReference type="GO" id="GO:0046872">
    <property type="term" value="F:metal ion binding"/>
    <property type="evidence" value="ECO:0007669"/>
    <property type="project" value="UniProtKB-KW"/>
</dbReference>
<dbReference type="InterPro" id="IPR040255">
    <property type="entry name" value="Non-specific_endonuclease"/>
</dbReference>
<dbReference type="GO" id="GO:0003676">
    <property type="term" value="F:nucleic acid binding"/>
    <property type="evidence" value="ECO:0007669"/>
    <property type="project" value="InterPro"/>
</dbReference>
<accession>A0A5C2A354</accession>
<comment type="similarity">
    <text evidence="1">Belongs to the DNA/RNA non-specific endonuclease family.</text>
</comment>
<reference evidence="8" key="1">
    <citation type="journal article" date="2017" name="PLoS ONE">
        <title>Nucleases as a barrier to gene silencing in the cotton boll weevil, Anthonomus grandis.</title>
        <authorList>
            <person name="Almeida Garcia R."/>
            <person name="Lima Pepino Macedo L."/>
            <person name="Cabral do Nascimento D."/>
            <person name="Gillet F.X."/>
            <person name="Moreira-Pinto C.E."/>
            <person name="Faheem M."/>
            <person name="Moreschi Basso A.M."/>
            <person name="Mattar Silva M.C."/>
            <person name="Grossi-de-Sa M.F."/>
        </authorList>
    </citation>
    <scope>NUCLEOTIDE SEQUENCE</scope>
</reference>
<proteinExistence type="evidence at transcript level"/>
<dbReference type="GO" id="GO:0004521">
    <property type="term" value="F:RNA endonuclease activity"/>
    <property type="evidence" value="ECO:0007669"/>
    <property type="project" value="TreeGrafter"/>
</dbReference>
<evidence type="ECO:0000259" key="7">
    <source>
        <dbReference type="SMART" id="SM00892"/>
    </source>
</evidence>
<evidence type="ECO:0000256" key="3">
    <source>
        <dbReference type="ARBA" id="ARBA00022759"/>
    </source>
</evidence>
<dbReference type="Gene3D" id="3.40.570.10">
    <property type="entry name" value="Extracellular Endonuclease, subunit A"/>
    <property type="match status" value="1"/>
</dbReference>
<evidence type="ECO:0000256" key="5">
    <source>
        <dbReference type="PIRSR" id="PIRSR640255-2"/>
    </source>
</evidence>
<evidence type="ECO:0000256" key="2">
    <source>
        <dbReference type="ARBA" id="ARBA00022722"/>
    </source>
</evidence>
<dbReference type="AlphaFoldDB" id="A0A5C2A354"/>
<dbReference type="FunFam" id="3.40.570.10:FF:000007">
    <property type="entry name" value="Alkaline nuclease"/>
    <property type="match status" value="1"/>
</dbReference>
<reference evidence="8" key="2">
    <citation type="submission" date="2019-02" db="EMBL/GenBank/DDBJ databases">
        <authorList>
            <person name="Garcia R.A."/>
            <person name="Macedo L.L."/>
            <person name="Do Nascimento D.C."/>
            <person name="Gillet F.-X."/>
            <person name="Moreira-Pinto C.E."/>
            <person name="Faheem M."/>
            <person name="Basso A.M."/>
            <person name="Silva M."/>
            <person name="Grossi-de-Sa M.F."/>
        </authorList>
    </citation>
    <scope>NUCLEOTIDE SEQUENCE</scope>
</reference>
<organism evidence="8">
    <name type="scientific">Anthonomus grandis</name>
    <name type="common">Mexican cotton boll weevil</name>
    <name type="synonym">Anthonomus thurberiae</name>
    <dbReference type="NCBI Taxonomy" id="7044"/>
    <lineage>
        <taxon>Eukaryota</taxon>
        <taxon>Metazoa</taxon>
        <taxon>Ecdysozoa</taxon>
        <taxon>Arthropoda</taxon>
        <taxon>Hexapoda</taxon>
        <taxon>Insecta</taxon>
        <taxon>Pterygota</taxon>
        <taxon>Neoptera</taxon>
        <taxon>Endopterygota</taxon>
        <taxon>Coleoptera</taxon>
        <taxon>Polyphaga</taxon>
        <taxon>Cucujiformia</taxon>
        <taxon>Curculionidae</taxon>
        <taxon>Curculioninae</taxon>
        <taxon>Anthonomini</taxon>
        <taxon>Anthonomus</taxon>
    </lineage>
</organism>
<dbReference type="InterPro" id="IPR044925">
    <property type="entry name" value="His-Me_finger_sf"/>
</dbReference>
<keyword evidence="5" id="KW-0479">Metal-binding</keyword>
<feature type="binding site" evidence="5">
    <location>
        <position position="272"/>
    </location>
    <ligand>
        <name>Mg(2+)</name>
        <dbReference type="ChEBI" id="CHEBI:18420"/>
        <note>catalytic</note>
    </ligand>
</feature>
<dbReference type="PANTHER" id="PTHR13966">
    <property type="entry name" value="ENDONUCLEASE RELATED"/>
    <property type="match status" value="1"/>
</dbReference>
<feature type="chain" id="PRO_5022686540" evidence="6">
    <location>
        <begin position="18"/>
        <end position="413"/>
    </location>
</feature>
<dbReference type="EMBL" id="MK493026">
    <property type="protein sequence ID" value="QEO32920.1"/>
    <property type="molecule type" value="mRNA"/>
</dbReference>
<dbReference type="Pfam" id="PF01223">
    <property type="entry name" value="Endonuclease_NS"/>
    <property type="match status" value="1"/>
</dbReference>
<dbReference type="GO" id="GO:0005743">
    <property type="term" value="C:mitochondrial inner membrane"/>
    <property type="evidence" value="ECO:0007669"/>
    <property type="project" value="TreeGrafter"/>
</dbReference>
<sequence length="413" mass="45599">MLLLLTVLLSSVATSFATPVLDLRLDNTASVDLTAVACEINPFATTPAPLLVRNSNFVYPSGAGRSTITFAAGETIDFACPGGRLVLDGASTTLQVATASCVSGTRFIVNNARYLWNQVRCSANPVSSSRYTGKACEAGGREAEIGFAITNTRFARTMLICFDVTRQTTIYSYYDLIPAINQQITGTPRPSWTQGSGMFTLNNVNTLYTTATQRVTINGLLGLSSTSTTVIQNNNYFLSRGHLTARSDFFYAAQQNSTFHFLNALPQWQTFNGFNWDQAEKDVQDYAERNNAQLQVWTGGFNVTTLPHSRTGVETELYLSVSGSQRLLPVPDLFWKVVYNPTTKRGVALIGVNNPYKTANQINRFCDDRSDLLTWLNWRKNDQARGISWACTVPAFRRIVNSFPNVEISGLLF</sequence>
<keyword evidence="3" id="KW-0255">Endonuclease</keyword>
<protein>
    <submittedName>
        <fullName evidence="8">Nuclease</fullName>
    </submittedName>
</protein>
<keyword evidence="6" id="KW-0732">Signal</keyword>
<dbReference type="SMART" id="SM00892">
    <property type="entry name" value="Endonuclease_NS"/>
    <property type="match status" value="1"/>
</dbReference>
<dbReference type="InterPro" id="IPR001604">
    <property type="entry name" value="Endo_G_ENPP1-like_dom"/>
</dbReference>
<feature type="active site" description="Proton acceptor" evidence="4">
    <location>
        <position position="242"/>
    </location>
</feature>